<evidence type="ECO:0000313" key="3">
    <source>
        <dbReference type="WBParaSite" id="maker-uti_cns_0002110-snap-gene-0.3-mRNA-1"/>
    </source>
</evidence>
<dbReference type="WBParaSite" id="maker-uti_cns_0002110-snap-gene-0.3-mRNA-1">
    <property type="protein sequence ID" value="maker-uti_cns_0002110-snap-gene-0.3-mRNA-1"/>
    <property type="gene ID" value="maker-uti_cns_0002110-snap-gene-0.3"/>
</dbReference>
<dbReference type="AlphaFoldDB" id="A0A1I8GIC6"/>
<name>A0A1I8GIC6_9PLAT</name>
<evidence type="ECO:0000313" key="2">
    <source>
        <dbReference type="Proteomes" id="UP000095280"/>
    </source>
</evidence>
<proteinExistence type="predicted"/>
<keyword evidence="1" id="KW-0472">Membrane</keyword>
<keyword evidence="2" id="KW-1185">Reference proteome</keyword>
<dbReference type="Proteomes" id="UP000095280">
    <property type="component" value="Unplaced"/>
</dbReference>
<keyword evidence="1" id="KW-1133">Transmembrane helix</keyword>
<protein>
    <submittedName>
        <fullName evidence="3">ABC transmembrane type-1 domain-containing protein</fullName>
    </submittedName>
</protein>
<feature type="transmembrane region" description="Helical" evidence="1">
    <location>
        <begin position="139"/>
        <end position="161"/>
    </location>
</feature>
<sequence>TAASAPRNDAHWLLCKSLIFWGRESLESSRRNNPDWTLKAAKIINKSAMRFNQVAWAMYFSASVSNLVGHCLLMVIGIVQQFCTVAIGLNPASNIRRANWQIGVFSSQVVLDIADERSKRVLIPGSAVVHDRIEWRTAAVTLGLSLALSLCSLVCHLAVVLSTRLRVSFRAVSADAGLQLTAVVTQILCLASGEIGMKRLAAEPESLNAALAQFARAGSPLGPEEVTEVGRGFAFWLLVATVFVHLTSLLCEIPYAILLGELLLSNPAMGSSTLDRTGSSGRRDPELMVIENSPAYPVSAVKDWQAASAAAAVAATASATSRL</sequence>
<feature type="transmembrane region" description="Helical" evidence="1">
    <location>
        <begin position="67"/>
        <end position="89"/>
    </location>
</feature>
<evidence type="ECO:0000256" key="1">
    <source>
        <dbReference type="SAM" id="Phobius"/>
    </source>
</evidence>
<organism evidence="2 3">
    <name type="scientific">Macrostomum lignano</name>
    <dbReference type="NCBI Taxonomy" id="282301"/>
    <lineage>
        <taxon>Eukaryota</taxon>
        <taxon>Metazoa</taxon>
        <taxon>Spiralia</taxon>
        <taxon>Lophotrochozoa</taxon>
        <taxon>Platyhelminthes</taxon>
        <taxon>Rhabditophora</taxon>
        <taxon>Macrostomorpha</taxon>
        <taxon>Macrostomida</taxon>
        <taxon>Macrostomidae</taxon>
        <taxon>Macrostomum</taxon>
    </lineage>
</organism>
<accession>A0A1I8GIC6</accession>
<feature type="transmembrane region" description="Helical" evidence="1">
    <location>
        <begin position="233"/>
        <end position="259"/>
    </location>
</feature>
<reference evidence="3" key="1">
    <citation type="submission" date="2016-11" db="UniProtKB">
        <authorList>
            <consortium name="WormBaseParasite"/>
        </authorList>
    </citation>
    <scope>IDENTIFICATION</scope>
</reference>
<keyword evidence="1" id="KW-0812">Transmembrane</keyword>